<sequence>CSAAYYFESKCDQLKARESWDNYKTIWKITDAGIVDLDIKDDKATGQIIVCAPNHYDKVNQVINNFNWRSSQPTQIDEKC</sequence>
<gene>
    <name evidence="1" type="ORF">CONCODRAFT_12365</name>
</gene>
<dbReference type="EMBL" id="KQ964796">
    <property type="protein sequence ID" value="KXN65924.1"/>
    <property type="molecule type" value="Genomic_DNA"/>
</dbReference>
<feature type="non-terminal residue" evidence="1">
    <location>
        <position position="1"/>
    </location>
</feature>
<organism evidence="1 2">
    <name type="scientific">Conidiobolus coronatus (strain ATCC 28846 / CBS 209.66 / NRRL 28638)</name>
    <name type="common">Delacroixia coronata</name>
    <dbReference type="NCBI Taxonomy" id="796925"/>
    <lineage>
        <taxon>Eukaryota</taxon>
        <taxon>Fungi</taxon>
        <taxon>Fungi incertae sedis</taxon>
        <taxon>Zoopagomycota</taxon>
        <taxon>Entomophthoromycotina</taxon>
        <taxon>Entomophthoromycetes</taxon>
        <taxon>Entomophthorales</taxon>
        <taxon>Ancylistaceae</taxon>
        <taxon>Conidiobolus</taxon>
    </lineage>
</organism>
<dbReference type="Proteomes" id="UP000070444">
    <property type="component" value="Unassembled WGS sequence"/>
</dbReference>
<evidence type="ECO:0000313" key="2">
    <source>
        <dbReference type="Proteomes" id="UP000070444"/>
    </source>
</evidence>
<keyword evidence="2" id="KW-1185">Reference proteome</keyword>
<protein>
    <submittedName>
        <fullName evidence="1">Uncharacterized protein</fullName>
    </submittedName>
</protein>
<evidence type="ECO:0000313" key="1">
    <source>
        <dbReference type="EMBL" id="KXN65924.1"/>
    </source>
</evidence>
<reference evidence="1 2" key="1">
    <citation type="journal article" date="2015" name="Genome Biol. Evol.">
        <title>Phylogenomic analyses indicate that early fungi evolved digesting cell walls of algal ancestors of land plants.</title>
        <authorList>
            <person name="Chang Y."/>
            <person name="Wang S."/>
            <person name="Sekimoto S."/>
            <person name="Aerts A.L."/>
            <person name="Choi C."/>
            <person name="Clum A."/>
            <person name="LaButti K.M."/>
            <person name="Lindquist E.A."/>
            <person name="Yee Ngan C."/>
            <person name="Ohm R.A."/>
            <person name="Salamov A.A."/>
            <person name="Grigoriev I.V."/>
            <person name="Spatafora J.W."/>
            <person name="Berbee M.L."/>
        </authorList>
    </citation>
    <scope>NUCLEOTIDE SEQUENCE [LARGE SCALE GENOMIC DNA]</scope>
    <source>
        <strain evidence="1 2">NRRL 28638</strain>
    </source>
</reference>
<proteinExistence type="predicted"/>
<dbReference type="AlphaFoldDB" id="A0A137NTE4"/>
<name>A0A137NTE4_CONC2</name>
<accession>A0A137NTE4</accession>